<sequence>MIDQTSELELMVEELKLFLPKLTESCHHVSEMFYETVSDHTWGHFSSVLQGMDDVYRLAGFIQCRLEEASEDTELYASIQKFVITMPEKFQTLNQFIDDECYVQAADYLKYELVSLFQELAIGLGESNSVREQQLVVNLAFLEKKYPKVHKVVLEAMQQEDAGHEIIYSKNGFPNLSLYTIDQKKVHLYSDYDPQHEAERWAASLVEKLKDKSNLIFYGLGLGYHLTQILALYRDRRIIIIEPNVQIFLAAMRTVDLQQLFGTAKITDLAVGTDNLRTEYVFYRFFQSGKGDTEVLSIPVYNKLDPHKLANFRETVVKAMYSYVLSMRANIYTSKQWITNMLNNAAVLADTPSLYGMKDKLAHMTAVVVGAGPSLEADIELLRKLKNHAFIIAAGSVIQSLKKYEIEPHLIVCVDGTDTMYELFSRSDKHNIPLLCVSQIEYRIIENRPNVLHAFYNSDLVTGFIIGMNQDDPAFFPNHSGTGLCIQAAAYMGCKEIVLAGQDLSYPNGQIYASGAAHMTNKREEEIRSEARLLVDNVQGSQNRTTVLMHATLRDIENTLDTINGVHFINTSSLGAAIRNTEFVPMEDILVKLEHNEIEPHAINELFHTHLRPYDAERKKLMIDRLAMLQTGLVRMGENLEQLESKLNLLPAMDEVEQGISMEEIEDIWGPMVDDVTFVALLETLMKIELLTLDRNMPELVEETNVSKKAAHFHKTLLPFVEAAQTKLPFLEERVREGIERFQARIQNPIEVFS</sequence>
<dbReference type="AlphaFoldDB" id="A0A3Q8X296"/>
<dbReference type="InterPro" id="IPR002826">
    <property type="entry name" value="MptE-like"/>
</dbReference>
<dbReference type="Gene3D" id="3.90.1480.10">
    <property type="entry name" value="Alpha-2,3-sialyltransferase"/>
    <property type="match status" value="1"/>
</dbReference>
<dbReference type="PANTHER" id="PTHR41786:SF1">
    <property type="entry name" value="6-HYDROXYMETHYLPTERIN DIPHOSPHOKINASE MPTE-LIKE DOMAIN-CONTAINING PROTEIN"/>
    <property type="match status" value="1"/>
</dbReference>
<evidence type="ECO:0000259" key="2">
    <source>
        <dbReference type="Pfam" id="PF20157"/>
    </source>
</evidence>
<dbReference type="Pfam" id="PF20157">
    <property type="entry name" value="Maf_flag10_N"/>
    <property type="match status" value="1"/>
</dbReference>
<reference evidence="4" key="1">
    <citation type="submission" date="2018-12" db="EMBL/GenBank/DDBJ databases">
        <title>Genome sequence of Peanibacillus sp.</title>
        <authorList>
            <person name="Subramani G."/>
            <person name="Srinivasan S."/>
            <person name="Kim M.K."/>
        </authorList>
    </citation>
    <scope>NUCLEOTIDE SEQUENCE [LARGE SCALE GENOMIC DNA]</scope>
    <source>
        <strain evidence="4">18JY67-1</strain>
    </source>
</reference>
<dbReference type="InterPro" id="IPR045376">
    <property type="entry name" value="Maf_N"/>
</dbReference>
<keyword evidence="4" id="KW-1185">Reference proteome</keyword>
<dbReference type="KEGG" id="palb:EJC50_01655"/>
<evidence type="ECO:0000313" key="4">
    <source>
        <dbReference type="Proteomes" id="UP000272528"/>
    </source>
</evidence>
<organism evidence="3 4">
    <name type="scientific">Paenibacillus albus</name>
    <dbReference type="NCBI Taxonomy" id="2495582"/>
    <lineage>
        <taxon>Bacteria</taxon>
        <taxon>Bacillati</taxon>
        <taxon>Bacillota</taxon>
        <taxon>Bacilli</taxon>
        <taxon>Bacillales</taxon>
        <taxon>Paenibacillaceae</taxon>
        <taxon>Paenibacillus</taxon>
    </lineage>
</organism>
<feature type="domain" description="Glycosyltransferase Maf N-terminal" evidence="2">
    <location>
        <begin position="212"/>
        <end position="265"/>
    </location>
</feature>
<dbReference type="Proteomes" id="UP000272528">
    <property type="component" value="Chromosome"/>
</dbReference>
<accession>A0A3Q8X296</accession>
<evidence type="ECO:0000313" key="3">
    <source>
        <dbReference type="EMBL" id="AZN38518.1"/>
    </source>
</evidence>
<protein>
    <submittedName>
        <fullName evidence="3">DUF115 domain-containing protein</fullName>
    </submittedName>
</protein>
<dbReference type="PANTHER" id="PTHR41786">
    <property type="entry name" value="MOTILITY ACCESSORY FACTOR MAF"/>
    <property type="match status" value="1"/>
</dbReference>
<feature type="domain" description="6-hydroxymethylpterin diphosphokinase MptE-like" evidence="1">
    <location>
        <begin position="340"/>
        <end position="508"/>
    </location>
</feature>
<dbReference type="RefSeq" id="WP_126011705.1">
    <property type="nucleotide sequence ID" value="NZ_CP034437.1"/>
</dbReference>
<name>A0A3Q8X296_9BACL</name>
<gene>
    <name evidence="3" type="ORF">EJC50_01655</name>
</gene>
<proteinExistence type="predicted"/>
<evidence type="ECO:0000259" key="1">
    <source>
        <dbReference type="Pfam" id="PF01973"/>
    </source>
</evidence>
<dbReference type="OrthoDB" id="5291305at2"/>
<dbReference type="Pfam" id="PF01973">
    <property type="entry name" value="MptE-like"/>
    <property type="match status" value="1"/>
</dbReference>
<dbReference type="EMBL" id="CP034437">
    <property type="protein sequence ID" value="AZN38518.1"/>
    <property type="molecule type" value="Genomic_DNA"/>
</dbReference>